<dbReference type="InterPro" id="IPR035965">
    <property type="entry name" value="PAS-like_dom_sf"/>
</dbReference>
<evidence type="ECO:0000256" key="1">
    <source>
        <dbReference type="ARBA" id="ARBA00000085"/>
    </source>
</evidence>
<reference evidence="20" key="1">
    <citation type="submission" date="2017-08" db="EMBL/GenBank/DDBJ databases">
        <title>A dynamic microbial community with high functional redundancy inhabits the cold, oxic subseafloor aquifer.</title>
        <authorList>
            <person name="Tully B.J."/>
            <person name="Wheat C.G."/>
            <person name="Glazer B.T."/>
            <person name="Huber J.A."/>
        </authorList>
    </citation>
    <scope>NUCLEOTIDE SEQUENCE [LARGE SCALE GENOMIC DNA]</scope>
</reference>
<dbReference type="PANTHER" id="PTHR45528">
    <property type="entry name" value="SENSOR HISTIDINE KINASE CPXA"/>
    <property type="match status" value="1"/>
</dbReference>
<keyword evidence="12" id="KW-0902">Two-component regulatory system</keyword>
<evidence type="ECO:0000256" key="10">
    <source>
        <dbReference type="ARBA" id="ARBA00022840"/>
    </source>
</evidence>
<dbReference type="InterPro" id="IPR036890">
    <property type="entry name" value="HATPase_C_sf"/>
</dbReference>
<dbReference type="Pfam" id="PF19312">
    <property type="entry name" value="NtrY_N"/>
    <property type="match status" value="1"/>
</dbReference>
<dbReference type="InterPro" id="IPR036097">
    <property type="entry name" value="HisK_dim/P_sf"/>
</dbReference>
<dbReference type="Pfam" id="PF00512">
    <property type="entry name" value="HisKA"/>
    <property type="match status" value="1"/>
</dbReference>
<accession>A0A2A4T3X6</accession>
<dbReference type="GO" id="GO:0000155">
    <property type="term" value="F:phosphorelay sensor kinase activity"/>
    <property type="evidence" value="ECO:0007669"/>
    <property type="project" value="InterPro"/>
</dbReference>
<dbReference type="PROSITE" id="PS50109">
    <property type="entry name" value="HIS_KIN"/>
    <property type="match status" value="1"/>
</dbReference>
<dbReference type="SUPFAM" id="SSF47384">
    <property type="entry name" value="Homodimeric domain of signal transducing histidine kinase"/>
    <property type="match status" value="1"/>
</dbReference>
<dbReference type="Pfam" id="PF00672">
    <property type="entry name" value="HAMP"/>
    <property type="match status" value="1"/>
</dbReference>
<evidence type="ECO:0000256" key="4">
    <source>
        <dbReference type="ARBA" id="ARBA00022475"/>
    </source>
</evidence>
<evidence type="ECO:0000256" key="16">
    <source>
        <dbReference type="SAM" id="Phobius"/>
    </source>
</evidence>
<evidence type="ECO:0000256" key="11">
    <source>
        <dbReference type="ARBA" id="ARBA00022989"/>
    </source>
</evidence>
<evidence type="ECO:0000256" key="3">
    <source>
        <dbReference type="ARBA" id="ARBA00012438"/>
    </source>
</evidence>
<feature type="transmembrane region" description="Helical" evidence="16">
    <location>
        <begin position="54"/>
        <end position="74"/>
    </location>
</feature>
<comment type="subcellular location">
    <subcellularLocation>
        <location evidence="2">Cell membrane</location>
        <topology evidence="2">Multi-pass membrane protein</topology>
    </subcellularLocation>
</comment>
<dbReference type="Pfam" id="PF02518">
    <property type="entry name" value="HATPase_c"/>
    <property type="match status" value="1"/>
</dbReference>
<feature type="coiled-coil region" evidence="14">
    <location>
        <begin position="400"/>
        <end position="427"/>
    </location>
</feature>
<dbReference type="EC" id="2.7.13.3" evidence="3"/>
<dbReference type="Gene3D" id="3.30.450.20">
    <property type="entry name" value="PAS domain"/>
    <property type="match status" value="1"/>
</dbReference>
<evidence type="ECO:0000256" key="5">
    <source>
        <dbReference type="ARBA" id="ARBA00022553"/>
    </source>
</evidence>
<dbReference type="InterPro" id="IPR013767">
    <property type="entry name" value="PAS_fold"/>
</dbReference>
<keyword evidence="9" id="KW-0418">Kinase</keyword>
<dbReference type="AlphaFoldDB" id="A0A2A4T3X6"/>
<evidence type="ECO:0000256" key="14">
    <source>
        <dbReference type="SAM" id="Coils"/>
    </source>
</evidence>
<dbReference type="Gene3D" id="3.30.565.10">
    <property type="entry name" value="Histidine kinase-like ATPase, C-terminal domain"/>
    <property type="match status" value="1"/>
</dbReference>
<dbReference type="InterPro" id="IPR005467">
    <property type="entry name" value="His_kinase_dom"/>
</dbReference>
<dbReference type="PRINTS" id="PR00344">
    <property type="entry name" value="BCTRLSENSOR"/>
</dbReference>
<dbReference type="GO" id="GO:0006355">
    <property type="term" value="P:regulation of DNA-templated transcription"/>
    <property type="evidence" value="ECO:0007669"/>
    <property type="project" value="InterPro"/>
</dbReference>
<dbReference type="SMART" id="SM00304">
    <property type="entry name" value="HAMP"/>
    <property type="match status" value="1"/>
</dbReference>
<keyword evidence="14" id="KW-0175">Coiled coil</keyword>
<dbReference type="InterPro" id="IPR003661">
    <property type="entry name" value="HisK_dim/P_dom"/>
</dbReference>
<dbReference type="InterPro" id="IPR003660">
    <property type="entry name" value="HAMP_dom"/>
</dbReference>
<keyword evidence="5" id="KW-0597">Phosphoprotein</keyword>
<organism evidence="19 20">
    <name type="scientific">SAR324 cluster bacterium</name>
    <dbReference type="NCBI Taxonomy" id="2024889"/>
    <lineage>
        <taxon>Bacteria</taxon>
        <taxon>Deltaproteobacteria</taxon>
        <taxon>SAR324 cluster</taxon>
    </lineage>
</organism>
<comment type="catalytic activity">
    <reaction evidence="1">
        <text>ATP + protein L-histidine = ADP + protein N-phospho-L-histidine.</text>
        <dbReference type="EC" id="2.7.13.3"/>
    </reaction>
</comment>
<dbReference type="CDD" id="cd00075">
    <property type="entry name" value="HATPase"/>
    <property type="match status" value="1"/>
</dbReference>
<name>A0A2A4T3X6_9DELT</name>
<comment type="caution">
    <text evidence="19">The sequence shown here is derived from an EMBL/GenBank/DDBJ whole genome shotgun (WGS) entry which is preliminary data.</text>
</comment>
<dbReference type="Gene3D" id="1.10.287.130">
    <property type="match status" value="1"/>
</dbReference>
<evidence type="ECO:0000259" key="17">
    <source>
        <dbReference type="PROSITE" id="PS50109"/>
    </source>
</evidence>
<dbReference type="PANTHER" id="PTHR45528:SF1">
    <property type="entry name" value="SENSOR HISTIDINE KINASE CPXA"/>
    <property type="match status" value="1"/>
</dbReference>
<feature type="transmembrane region" description="Helical" evidence="16">
    <location>
        <begin position="133"/>
        <end position="154"/>
    </location>
</feature>
<evidence type="ECO:0000256" key="12">
    <source>
        <dbReference type="ARBA" id="ARBA00023012"/>
    </source>
</evidence>
<dbReference type="PROSITE" id="PS50885">
    <property type="entry name" value="HAMP"/>
    <property type="match status" value="1"/>
</dbReference>
<keyword evidence="11 16" id="KW-1133">Transmembrane helix</keyword>
<keyword evidence="13 16" id="KW-0472">Membrane</keyword>
<dbReference type="SUPFAM" id="SSF158472">
    <property type="entry name" value="HAMP domain-like"/>
    <property type="match status" value="1"/>
</dbReference>
<dbReference type="InterPro" id="IPR000014">
    <property type="entry name" value="PAS"/>
</dbReference>
<keyword evidence="7 16" id="KW-0812">Transmembrane</keyword>
<evidence type="ECO:0000313" key="20">
    <source>
        <dbReference type="Proteomes" id="UP000218113"/>
    </source>
</evidence>
<dbReference type="CDD" id="cd00130">
    <property type="entry name" value="PAS"/>
    <property type="match status" value="1"/>
</dbReference>
<keyword evidence="6" id="KW-0808">Transferase</keyword>
<evidence type="ECO:0000256" key="7">
    <source>
        <dbReference type="ARBA" id="ARBA00022692"/>
    </source>
</evidence>
<evidence type="ECO:0000256" key="13">
    <source>
        <dbReference type="ARBA" id="ARBA00023136"/>
    </source>
</evidence>
<dbReference type="Pfam" id="PF00989">
    <property type="entry name" value="PAS"/>
    <property type="match status" value="1"/>
</dbReference>
<dbReference type="EMBL" id="NVSR01000051">
    <property type="protein sequence ID" value="PCI27707.1"/>
    <property type="molecule type" value="Genomic_DNA"/>
</dbReference>
<dbReference type="InterPro" id="IPR045671">
    <property type="entry name" value="NtrY-like_N"/>
</dbReference>
<dbReference type="SMART" id="SM00388">
    <property type="entry name" value="HisKA"/>
    <property type="match status" value="1"/>
</dbReference>
<dbReference type="Gene3D" id="6.10.340.10">
    <property type="match status" value="1"/>
</dbReference>
<dbReference type="Proteomes" id="UP000218113">
    <property type="component" value="Unassembled WGS sequence"/>
</dbReference>
<dbReference type="PIRSF" id="PIRSF037532">
    <property type="entry name" value="STHK_NtrY"/>
    <property type="match status" value="1"/>
</dbReference>
<keyword evidence="10" id="KW-0067">ATP-binding</keyword>
<keyword evidence="8" id="KW-0547">Nucleotide-binding</keyword>
<dbReference type="InterPro" id="IPR017232">
    <property type="entry name" value="NtrY"/>
</dbReference>
<dbReference type="CDD" id="cd06225">
    <property type="entry name" value="HAMP"/>
    <property type="match status" value="1"/>
</dbReference>
<feature type="compositionally biased region" description="Basic residues" evidence="15">
    <location>
        <begin position="7"/>
        <end position="26"/>
    </location>
</feature>
<dbReference type="SUPFAM" id="SSF55785">
    <property type="entry name" value="PYP-like sensor domain (PAS domain)"/>
    <property type="match status" value="1"/>
</dbReference>
<feature type="domain" description="Histidine kinase" evidence="17">
    <location>
        <begin position="562"/>
        <end position="774"/>
    </location>
</feature>
<dbReference type="SMART" id="SM00387">
    <property type="entry name" value="HATPase_c"/>
    <property type="match status" value="1"/>
</dbReference>
<feature type="region of interest" description="Disordered" evidence="15">
    <location>
        <begin position="1"/>
        <end position="26"/>
    </location>
</feature>
<feature type="transmembrane region" description="Helical" evidence="16">
    <location>
        <begin position="89"/>
        <end position="112"/>
    </location>
</feature>
<sequence length="784" mass="90180">MRDPMQRKRKKQQKSSLSKKLKLRSPRLPKTSLKSNKEEFVTTPEHQKLVRSRLWLLLFLSLLIVSLLSFNLYYPGLQNWSNFGSNFNIFLLINLNVLLLICATLLILRNLIKLLYERRQRKLGFRLKMKLTLGFILVSAFPLILFFFVANGFLKSSLDYWFQGLYTEALKNASILLDDFGETQKKDLKHFVTIVAEDYRNYGQEKALTDSIPEVKSWMVASSQRYRLDGIIWYDDKLSPLISNLENEEKKKLWFPIPQEELKARLDTFPQSYSHQVLSGQIYRALLPVRMEDNLYYLEITKILTGKLYSDLATMRQNLEDHQMLLRLEVPIRTNSTTYLMLFTLLMIFGGTWFGYYLARSIVEPIETLVGGTRRISKGDLDFQIDLQVDDEIGMLLDSFNAMTKELQHSRRKLARSQEELIEMNRVLEERNIFVELVVQNIQTGIFSVDNSGYITWVNPFMIKNFQLRAPKIIGKHYRGVLSKEQNTILEGMGKSLSLGGEHSIRKDTHLQQDKKTIHISMELFQLLTPQGNPMGRLLVVNDLTEIDRSTRARAWREVARRIAHEIKNPLTPIQLSAQRIRKKYLGKMEDNGLLNTCTATIVNEVNGLKKMVNEFSKFARLPEINPAPMNINQVLLDVYDLFQPGLPSKVELRLKTDSRIPKTMLDGEQMRRVFTNLLDNALAAIAQKGSVDLSSSYSHELKMVTVNVVDNGCGVPEEMLHQIFDPYVTTKKEGTGLGLAIVQQIISDHGGFIRIENNRGQGTRVTIELPVSLHDSSIGRISI</sequence>
<protein>
    <recommendedName>
        <fullName evidence="3">histidine kinase</fullName>
        <ecNumber evidence="3">2.7.13.3</ecNumber>
    </recommendedName>
</protein>
<dbReference type="InterPro" id="IPR004358">
    <property type="entry name" value="Sig_transdc_His_kin-like_C"/>
</dbReference>
<gene>
    <name evidence="19" type="ORF">COB67_07910</name>
</gene>
<evidence type="ECO:0000256" key="9">
    <source>
        <dbReference type="ARBA" id="ARBA00022777"/>
    </source>
</evidence>
<evidence type="ECO:0000256" key="15">
    <source>
        <dbReference type="SAM" id="MobiDB-lite"/>
    </source>
</evidence>
<dbReference type="InterPro" id="IPR050398">
    <property type="entry name" value="HssS/ArlS-like"/>
</dbReference>
<evidence type="ECO:0000259" key="18">
    <source>
        <dbReference type="PROSITE" id="PS50885"/>
    </source>
</evidence>
<keyword evidence="4" id="KW-1003">Cell membrane</keyword>
<evidence type="ECO:0000256" key="8">
    <source>
        <dbReference type="ARBA" id="ARBA00022741"/>
    </source>
</evidence>
<dbReference type="CDD" id="cd00082">
    <property type="entry name" value="HisKA"/>
    <property type="match status" value="1"/>
</dbReference>
<evidence type="ECO:0000256" key="6">
    <source>
        <dbReference type="ARBA" id="ARBA00022679"/>
    </source>
</evidence>
<evidence type="ECO:0000256" key="2">
    <source>
        <dbReference type="ARBA" id="ARBA00004651"/>
    </source>
</evidence>
<dbReference type="GO" id="GO:0005886">
    <property type="term" value="C:plasma membrane"/>
    <property type="evidence" value="ECO:0007669"/>
    <property type="project" value="UniProtKB-SubCell"/>
</dbReference>
<dbReference type="GO" id="GO:0005524">
    <property type="term" value="F:ATP binding"/>
    <property type="evidence" value="ECO:0007669"/>
    <property type="project" value="UniProtKB-KW"/>
</dbReference>
<dbReference type="SUPFAM" id="SSF55874">
    <property type="entry name" value="ATPase domain of HSP90 chaperone/DNA topoisomerase II/histidine kinase"/>
    <property type="match status" value="1"/>
</dbReference>
<feature type="domain" description="HAMP" evidence="18">
    <location>
        <begin position="360"/>
        <end position="412"/>
    </location>
</feature>
<proteinExistence type="predicted"/>
<dbReference type="NCBIfam" id="TIGR00229">
    <property type="entry name" value="sensory_box"/>
    <property type="match status" value="1"/>
</dbReference>
<dbReference type="InterPro" id="IPR003594">
    <property type="entry name" value="HATPase_dom"/>
</dbReference>
<evidence type="ECO:0000313" key="19">
    <source>
        <dbReference type="EMBL" id="PCI27707.1"/>
    </source>
</evidence>